<accession>A0A1D7UV16</accession>
<keyword evidence="2" id="KW-1185">Reference proteome</keyword>
<evidence type="ECO:0000313" key="2">
    <source>
        <dbReference type="Proteomes" id="UP000094197"/>
    </source>
</evidence>
<reference evidence="1 2" key="1">
    <citation type="submission" date="2016-04" db="EMBL/GenBank/DDBJ databases">
        <title>Complete genome seqeunce of Leptospira alstonii serovar Room22.</title>
        <authorList>
            <person name="Nally J.E."/>
            <person name="Bayles D.O."/>
            <person name="Hurley D."/>
            <person name="Fanning S."/>
            <person name="McMahon B.J."/>
            <person name="Arent Z."/>
        </authorList>
    </citation>
    <scope>NUCLEOTIDE SEQUENCE [LARGE SCALE GENOMIC DNA]</scope>
    <source>
        <strain evidence="1 2">GWTS #1</strain>
    </source>
</reference>
<organism evidence="1 2">
    <name type="scientific">Leptospira tipperaryensis</name>
    <dbReference type="NCBI Taxonomy" id="2564040"/>
    <lineage>
        <taxon>Bacteria</taxon>
        <taxon>Pseudomonadati</taxon>
        <taxon>Spirochaetota</taxon>
        <taxon>Spirochaetia</taxon>
        <taxon>Leptospirales</taxon>
        <taxon>Leptospiraceae</taxon>
        <taxon>Leptospira</taxon>
    </lineage>
</organism>
<dbReference type="EMBL" id="CP015217">
    <property type="protein sequence ID" value="AOP33452.1"/>
    <property type="molecule type" value="Genomic_DNA"/>
</dbReference>
<gene>
    <name evidence="1" type="ORF">A0128_06080</name>
</gene>
<dbReference type="Proteomes" id="UP000094197">
    <property type="component" value="Chromosome 1"/>
</dbReference>
<sequence>MKTDFKSVFKVFFETISYVGTRDSTFRYNGGFFFRVLPQFFSSRKTKVGTHTNLLLQKCLSGRILHITSR</sequence>
<dbReference type="KEGG" id="laj:A0128_06080"/>
<protein>
    <submittedName>
        <fullName evidence="1">Uncharacterized protein</fullName>
    </submittedName>
</protein>
<dbReference type="AlphaFoldDB" id="A0A1D7UV16"/>
<evidence type="ECO:0000313" key="1">
    <source>
        <dbReference type="EMBL" id="AOP33452.1"/>
    </source>
</evidence>
<name>A0A1D7UV16_9LEPT</name>
<proteinExistence type="predicted"/>